<name>K1QF51_MAGGI</name>
<reference evidence="1" key="1">
    <citation type="journal article" date="2012" name="Nature">
        <title>The oyster genome reveals stress adaptation and complexity of shell formation.</title>
        <authorList>
            <person name="Zhang G."/>
            <person name="Fang X."/>
            <person name="Guo X."/>
            <person name="Li L."/>
            <person name="Luo R."/>
            <person name="Xu F."/>
            <person name="Yang P."/>
            <person name="Zhang L."/>
            <person name="Wang X."/>
            <person name="Qi H."/>
            <person name="Xiong Z."/>
            <person name="Que H."/>
            <person name="Xie Y."/>
            <person name="Holland P.W."/>
            <person name="Paps J."/>
            <person name="Zhu Y."/>
            <person name="Wu F."/>
            <person name="Chen Y."/>
            <person name="Wang J."/>
            <person name="Peng C."/>
            <person name="Meng J."/>
            <person name="Yang L."/>
            <person name="Liu J."/>
            <person name="Wen B."/>
            <person name="Zhang N."/>
            <person name="Huang Z."/>
            <person name="Zhu Q."/>
            <person name="Feng Y."/>
            <person name="Mount A."/>
            <person name="Hedgecock D."/>
            <person name="Xu Z."/>
            <person name="Liu Y."/>
            <person name="Domazet-Loso T."/>
            <person name="Du Y."/>
            <person name="Sun X."/>
            <person name="Zhang S."/>
            <person name="Liu B."/>
            <person name="Cheng P."/>
            <person name="Jiang X."/>
            <person name="Li J."/>
            <person name="Fan D."/>
            <person name="Wang W."/>
            <person name="Fu W."/>
            <person name="Wang T."/>
            <person name="Wang B."/>
            <person name="Zhang J."/>
            <person name="Peng Z."/>
            <person name="Li Y."/>
            <person name="Li N."/>
            <person name="Wang J."/>
            <person name="Chen M."/>
            <person name="He Y."/>
            <person name="Tan F."/>
            <person name="Song X."/>
            <person name="Zheng Q."/>
            <person name="Huang R."/>
            <person name="Yang H."/>
            <person name="Du X."/>
            <person name="Chen L."/>
            <person name="Yang M."/>
            <person name="Gaffney P.M."/>
            <person name="Wang S."/>
            <person name="Luo L."/>
            <person name="She Z."/>
            <person name="Ming Y."/>
            <person name="Huang W."/>
            <person name="Zhang S."/>
            <person name="Huang B."/>
            <person name="Zhang Y."/>
            <person name="Qu T."/>
            <person name="Ni P."/>
            <person name="Miao G."/>
            <person name="Wang J."/>
            <person name="Wang Q."/>
            <person name="Steinberg C.E."/>
            <person name="Wang H."/>
            <person name="Li N."/>
            <person name="Qian L."/>
            <person name="Zhang G."/>
            <person name="Li Y."/>
            <person name="Yang H."/>
            <person name="Liu X."/>
            <person name="Wang J."/>
            <person name="Yin Y."/>
            <person name="Wang J."/>
        </authorList>
    </citation>
    <scope>NUCLEOTIDE SEQUENCE [LARGE SCALE GENOMIC DNA]</scope>
    <source>
        <strain evidence="1">05x7-T-G4-1.051#20</strain>
    </source>
</reference>
<dbReference type="HOGENOM" id="CLU_1462700_0_0_1"/>
<protein>
    <submittedName>
        <fullName evidence="1">Uncharacterized protein</fullName>
    </submittedName>
</protein>
<organism evidence="1">
    <name type="scientific">Magallana gigas</name>
    <name type="common">Pacific oyster</name>
    <name type="synonym">Crassostrea gigas</name>
    <dbReference type="NCBI Taxonomy" id="29159"/>
    <lineage>
        <taxon>Eukaryota</taxon>
        <taxon>Metazoa</taxon>
        <taxon>Spiralia</taxon>
        <taxon>Lophotrochozoa</taxon>
        <taxon>Mollusca</taxon>
        <taxon>Bivalvia</taxon>
        <taxon>Autobranchia</taxon>
        <taxon>Pteriomorphia</taxon>
        <taxon>Ostreida</taxon>
        <taxon>Ostreoidea</taxon>
        <taxon>Ostreidae</taxon>
        <taxon>Magallana</taxon>
    </lineage>
</organism>
<proteinExistence type="predicted"/>
<dbReference type="InParanoid" id="K1QF51"/>
<accession>K1QF51</accession>
<dbReference type="AlphaFoldDB" id="K1QF51"/>
<sequence>MDAREAFLVVESTKAVLYDAPPTRCPECVLQKSQSMFPDLPSRQNPLMTTPGSKFHSGQLQLTMMEGGGELAFSVHDLYPSNVNPAGPITTFVLEGTKLKVPEFRHMSYTNRTRTSMEDGEFNINPEPVPYQPQNFMSSTLLKKVPIPKRHLDSFGGYEYSLGSKRGVILHTDRYQWDAPKSFEG</sequence>
<evidence type="ECO:0000313" key="1">
    <source>
        <dbReference type="EMBL" id="EKC20126.1"/>
    </source>
</evidence>
<dbReference type="EMBL" id="JH818642">
    <property type="protein sequence ID" value="EKC20126.1"/>
    <property type="molecule type" value="Genomic_DNA"/>
</dbReference>
<gene>
    <name evidence="1" type="ORF">CGI_10006784</name>
</gene>